<dbReference type="PROSITE" id="PS51352">
    <property type="entry name" value="THIOREDOXIN_2"/>
    <property type="match status" value="1"/>
</dbReference>
<dbReference type="InterPro" id="IPR036249">
    <property type="entry name" value="Thioredoxin-like_sf"/>
</dbReference>
<evidence type="ECO:0000259" key="5">
    <source>
        <dbReference type="PROSITE" id="PS51352"/>
    </source>
</evidence>
<evidence type="ECO:0000256" key="3">
    <source>
        <dbReference type="PIRNR" id="PIRNR000077"/>
    </source>
</evidence>
<dbReference type="SUPFAM" id="SSF52833">
    <property type="entry name" value="Thioredoxin-like"/>
    <property type="match status" value="1"/>
</dbReference>
<proteinExistence type="inferred from homology"/>
<feature type="domain" description="Thioredoxin" evidence="5">
    <location>
        <begin position="1"/>
        <end position="104"/>
    </location>
</feature>
<organism evidence="6">
    <name type="scientific">Methylophaga aminisulfidivorans</name>
    <dbReference type="NCBI Taxonomy" id="230105"/>
    <lineage>
        <taxon>Bacteria</taxon>
        <taxon>Pseudomonadati</taxon>
        <taxon>Pseudomonadota</taxon>
        <taxon>Gammaproteobacteria</taxon>
        <taxon>Thiotrichales</taxon>
        <taxon>Piscirickettsiaceae</taxon>
        <taxon>Methylophaga</taxon>
    </lineage>
</organism>
<evidence type="ECO:0000256" key="4">
    <source>
        <dbReference type="PIRSR" id="PIRSR000077-4"/>
    </source>
</evidence>
<protein>
    <recommendedName>
        <fullName evidence="3">Thioredoxin</fullName>
    </recommendedName>
</protein>
<evidence type="ECO:0000313" key="6">
    <source>
        <dbReference type="EMBL" id="HEC73937.1"/>
    </source>
</evidence>
<dbReference type="InterPro" id="IPR013766">
    <property type="entry name" value="Thioredoxin_domain"/>
</dbReference>
<dbReference type="PANTHER" id="PTHR10438">
    <property type="entry name" value="THIOREDOXIN"/>
    <property type="match status" value="1"/>
</dbReference>
<dbReference type="GO" id="GO:0015035">
    <property type="term" value="F:protein-disulfide reductase activity"/>
    <property type="evidence" value="ECO:0007669"/>
    <property type="project" value="InterPro"/>
</dbReference>
<feature type="disulfide bond" description="Redox-active" evidence="4">
    <location>
        <begin position="29"/>
        <end position="32"/>
    </location>
</feature>
<keyword evidence="1 4" id="KW-1015">Disulfide bond</keyword>
<dbReference type="CDD" id="cd02947">
    <property type="entry name" value="TRX_family"/>
    <property type="match status" value="1"/>
</dbReference>
<dbReference type="Proteomes" id="UP000886384">
    <property type="component" value="Unassembled WGS sequence"/>
</dbReference>
<sequence>MQRITSQEALESEKQRHEYLLLKISASWCNPCQIYTPIIQSVSASRSDITAAEVDVDDMPDVRETFHVRSVPTLVMLKNGQAIDSLVGSQPAENVHTWINHTIEA</sequence>
<gene>
    <name evidence="6" type="ORF">ENI26_06130</name>
</gene>
<dbReference type="Pfam" id="PF00085">
    <property type="entry name" value="Thioredoxin"/>
    <property type="match status" value="1"/>
</dbReference>
<dbReference type="PIRSF" id="PIRSF000077">
    <property type="entry name" value="Thioredoxin"/>
    <property type="match status" value="1"/>
</dbReference>
<accession>A0A7C1W0D0</accession>
<reference evidence="6" key="1">
    <citation type="journal article" date="2020" name="mSystems">
        <title>Genome- and Community-Level Interaction Insights into Carbon Utilization and Element Cycling Functions of Hydrothermarchaeota in Hydrothermal Sediment.</title>
        <authorList>
            <person name="Zhou Z."/>
            <person name="Liu Y."/>
            <person name="Xu W."/>
            <person name="Pan J."/>
            <person name="Luo Z.H."/>
            <person name="Li M."/>
        </authorList>
    </citation>
    <scope>NUCLEOTIDE SEQUENCE [LARGE SCALE GENOMIC DNA]</scope>
    <source>
        <strain evidence="6">HyVt-380</strain>
    </source>
</reference>
<dbReference type="EMBL" id="DRHY01000135">
    <property type="protein sequence ID" value="HEC73937.1"/>
    <property type="molecule type" value="Genomic_DNA"/>
</dbReference>
<dbReference type="InterPro" id="IPR005746">
    <property type="entry name" value="Thioredoxin"/>
</dbReference>
<dbReference type="AlphaFoldDB" id="A0A7C1W0D0"/>
<dbReference type="PANTHER" id="PTHR10438:SF468">
    <property type="entry name" value="THIOREDOXIN-1-RELATED"/>
    <property type="match status" value="1"/>
</dbReference>
<dbReference type="Gene3D" id="3.40.30.10">
    <property type="entry name" value="Glutaredoxin"/>
    <property type="match status" value="1"/>
</dbReference>
<comment type="similarity">
    <text evidence="2">Belongs to the thioredoxin family. Plant H-type subfamily.</text>
</comment>
<evidence type="ECO:0000256" key="1">
    <source>
        <dbReference type="ARBA" id="ARBA00023157"/>
    </source>
</evidence>
<comment type="caution">
    <text evidence="6">The sequence shown here is derived from an EMBL/GenBank/DDBJ whole genome shotgun (WGS) entry which is preliminary data.</text>
</comment>
<evidence type="ECO:0000256" key="2">
    <source>
        <dbReference type="ARBA" id="ARBA00038353"/>
    </source>
</evidence>
<dbReference type="InterPro" id="IPR050620">
    <property type="entry name" value="Thioredoxin_H-type-like"/>
</dbReference>
<name>A0A7C1W0D0_9GAMM</name>
<keyword evidence="4" id="KW-0676">Redox-active center</keyword>